<dbReference type="AlphaFoldDB" id="A0A7Y7IEJ1"/>
<accession>A0A7Y7IEJ1</accession>
<evidence type="ECO:0008006" key="3">
    <source>
        <dbReference type="Google" id="ProtNLM"/>
    </source>
</evidence>
<keyword evidence="2" id="KW-1185">Reference proteome</keyword>
<organism evidence="1 2">
    <name type="scientific">Arthrobacter wenxiniae</name>
    <dbReference type="NCBI Taxonomy" id="2713570"/>
    <lineage>
        <taxon>Bacteria</taxon>
        <taxon>Bacillati</taxon>
        <taxon>Actinomycetota</taxon>
        <taxon>Actinomycetes</taxon>
        <taxon>Micrococcales</taxon>
        <taxon>Micrococcaceae</taxon>
        <taxon>Arthrobacter</taxon>
    </lineage>
</organism>
<dbReference type="RefSeq" id="WP_176633742.1">
    <property type="nucleotide sequence ID" value="NZ_JAAMFM010000003.1"/>
</dbReference>
<dbReference type="EMBL" id="JAAMFM010000003">
    <property type="protein sequence ID" value="NVM94011.1"/>
    <property type="molecule type" value="Genomic_DNA"/>
</dbReference>
<evidence type="ECO:0000313" key="2">
    <source>
        <dbReference type="Proteomes" id="UP000543556"/>
    </source>
</evidence>
<sequence>MDLLTNDDIAALAAPGQGGTNVSLFMATHRFGREVEADRLRFKNLVAGVETTLGKTLRRAEIDELLAPAHQLRDDAMEWQYMSDGLAMFLRADRHRTFRVAAPMPTFATVGDKPVLGPMLRLLSGDGHFLVLALSQREIRLMEGSRNTVEVVRLTAVPTSLKDVITPREPRSDTMARPAAGGRGGGGSAVFYGHGAGDQHVKGVEVEQFLRNVSTGLKEVLAGQTVPMVLAGLDHLVAAYRAVNAYPNVIEAAVEHNSDQLSTEELHRKAWPLIEARLRSDRERVIDRFKELNGTGLVSSDLAIVAEAAAAGRVETLFVKADPWCWERVVHDDSPVVELGVDERFADCELIDAAAVATLNTNGRIFATSETVASDSEVAAILRY</sequence>
<comment type="caution">
    <text evidence="1">The sequence shown here is derived from an EMBL/GenBank/DDBJ whole genome shotgun (WGS) entry which is preliminary data.</text>
</comment>
<dbReference type="Pfam" id="PF18845">
    <property type="entry name" value="baeRF_family3"/>
    <property type="match status" value="1"/>
</dbReference>
<protein>
    <recommendedName>
        <fullName evidence="3">Peptide chain release factor 1 (ERF1)</fullName>
    </recommendedName>
</protein>
<proteinExistence type="predicted"/>
<name>A0A7Y7IEJ1_9MICC</name>
<reference evidence="1 2" key="1">
    <citation type="submission" date="2020-02" db="EMBL/GenBank/DDBJ databases">
        <title>Genome sequence of strain AETb3-4.</title>
        <authorList>
            <person name="Gao J."/>
            <person name="Zhang X."/>
        </authorList>
    </citation>
    <scope>NUCLEOTIDE SEQUENCE [LARGE SCALE GENOMIC DNA]</scope>
    <source>
        <strain evidence="1 2">AETb3-4</strain>
    </source>
</reference>
<gene>
    <name evidence="1" type="ORF">G6034_03620</name>
</gene>
<evidence type="ECO:0000313" key="1">
    <source>
        <dbReference type="EMBL" id="NVM94011.1"/>
    </source>
</evidence>
<dbReference type="InterPro" id="IPR041289">
    <property type="entry name" value="Bact_RF_family3"/>
</dbReference>
<dbReference type="Proteomes" id="UP000543556">
    <property type="component" value="Unassembled WGS sequence"/>
</dbReference>